<dbReference type="InterPro" id="IPR051806">
    <property type="entry name" value="HAD-like_SPP"/>
</dbReference>
<dbReference type="Gene3D" id="3.40.50.1000">
    <property type="entry name" value="HAD superfamily/HAD-like"/>
    <property type="match status" value="1"/>
</dbReference>
<dbReference type="NCBIfam" id="TIGR01509">
    <property type="entry name" value="HAD-SF-IA-v3"/>
    <property type="match status" value="1"/>
</dbReference>
<accession>A0A6L5XYT2</accession>
<dbReference type="Proteomes" id="UP000482209">
    <property type="component" value="Unassembled WGS sequence"/>
</dbReference>
<reference evidence="1 2" key="1">
    <citation type="submission" date="2019-08" db="EMBL/GenBank/DDBJ databases">
        <title>In-depth cultivation of the pig gut microbiome towards novel bacterial diversity and tailored functional studies.</title>
        <authorList>
            <person name="Wylensek D."/>
            <person name="Hitch T.C.A."/>
            <person name="Clavel T."/>
        </authorList>
    </citation>
    <scope>NUCLEOTIDE SEQUENCE [LARGE SCALE GENOMIC DNA]</scope>
    <source>
        <strain evidence="1 2">WCA-693-APC-MOT-I</strain>
    </source>
</reference>
<dbReference type="SUPFAM" id="SSF56784">
    <property type="entry name" value="HAD-like"/>
    <property type="match status" value="1"/>
</dbReference>
<dbReference type="PANTHER" id="PTHR43481:SF4">
    <property type="entry name" value="GLYCEROL-1-PHOSPHATE PHOSPHOHYDROLASE 1-RELATED"/>
    <property type="match status" value="1"/>
</dbReference>
<comment type="caution">
    <text evidence="1">The sequence shown here is derived from an EMBL/GenBank/DDBJ whole genome shotgun (WGS) entry which is preliminary data.</text>
</comment>
<dbReference type="EMBL" id="VUMT01000008">
    <property type="protein sequence ID" value="MSS63621.1"/>
    <property type="molecule type" value="Genomic_DNA"/>
</dbReference>
<proteinExistence type="predicted"/>
<keyword evidence="2" id="KW-1185">Reference proteome</keyword>
<dbReference type="InterPro" id="IPR023198">
    <property type="entry name" value="PGP-like_dom2"/>
</dbReference>
<evidence type="ECO:0000313" key="1">
    <source>
        <dbReference type="EMBL" id="MSS63621.1"/>
    </source>
</evidence>
<dbReference type="InterPro" id="IPR041492">
    <property type="entry name" value="HAD_2"/>
</dbReference>
<dbReference type="RefSeq" id="WP_154519019.1">
    <property type="nucleotide sequence ID" value="NZ_VUMT01000008.1"/>
</dbReference>
<dbReference type="AlphaFoldDB" id="A0A6L5XYT2"/>
<gene>
    <name evidence="1" type="ORF">FYJ58_06990</name>
</gene>
<protein>
    <submittedName>
        <fullName evidence="1">HAD family phosphatase</fullName>
    </submittedName>
</protein>
<dbReference type="SFLD" id="SFLDG01135">
    <property type="entry name" value="C1.5.6:_HAD__Beta-PGM__Phospha"/>
    <property type="match status" value="1"/>
</dbReference>
<dbReference type="PRINTS" id="PR00413">
    <property type="entry name" value="HADHALOGNASE"/>
</dbReference>
<dbReference type="InterPro" id="IPR036412">
    <property type="entry name" value="HAD-like_sf"/>
</dbReference>
<dbReference type="InterPro" id="IPR006439">
    <property type="entry name" value="HAD-SF_hydro_IA"/>
</dbReference>
<organism evidence="1 2">
    <name type="scientific">Velocimicrobium porci</name>
    <dbReference type="NCBI Taxonomy" id="2606634"/>
    <lineage>
        <taxon>Bacteria</taxon>
        <taxon>Bacillati</taxon>
        <taxon>Bacillota</taxon>
        <taxon>Clostridia</taxon>
        <taxon>Lachnospirales</taxon>
        <taxon>Lachnospiraceae</taxon>
        <taxon>Velocimicrobium</taxon>
    </lineage>
</organism>
<sequence length="213" mass="24345">MVHAVIFDMDGVLIDTEKYLVKYWCQAAKELGFEMKREHALLIRSLAANFAEAKLKELLGEQFDYKAVRSRRKELMSSHIKQYGLEKKRDVDQTLAYLKKKGYKTAVATASDFERTKVYLEQIGIYEKFDKVVCATMVQNGKPMPDIYLYACEQIGEMPENCVAVEDSPNGVLSASLAGLKTIMVPDLTKPDEETKKRIYWQIERLGDLTSLL</sequence>
<dbReference type="InterPro" id="IPR023214">
    <property type="entry name" value="HAD_sf"/>
</dbReference>
<dbReference type="Gene3D" id="1.10.150.240">
    <property type="entry name" value="Putative phosphatase, domain 2"/>
    <property type="match status" value="1"/>
</dbReference>
<dbReference type="Pfam" id="PF13419">
    <property type="entry name" value="HAD_2"/>
    <property type="match status" value="1"/>
</dbReference>
<dbReference type="NCBIfam" id="TIGR01549">
    <property type="entry name" value="HAD-SF-IA-v1"/>
    <property type="match status" value="1"/>
</dbReference>
<name>A0A6L5XYT2_9FIRM</name>
<dbReference type="PANTHER" id="PTHR43481">
    <property type="entry name" value="FRUCTOSE-1-PHOSPHATE PHOSPHATASE"/>
    <property type="match status" value="1"/>
</dbReference>
<dbReference type="SFLD" id="SFLDG01129">
    <property type="entry name" value="C1.5:_HAD__Beta-PGM__Phosphata"/>
    <property type="match status" value="1"/>
</dbReference>
<evidence type="ECO:0000313" key="2">
    <source>
        <dbReference type="Proteomes" id="UP000482209"/>
    </source>
</evidence>
<dbReference type="SFLD" id="SFLDS00003">
    <property type="entry name" value="Haloacid_Dehalogenase"/>
    <property type="match status" value="1"/>
</dbReference>
<dbReference type="GO" id="GO:0050308">
    <property type="term" value="F:sugar-phosphatase activity"/>
    <property type="evidence" value="ECO:0007669"/>
    <property type="project" value="TreeGrafter"/>
</dbReference>